<dbReference type="PROSITE" id="PS51201">
    <property type="entry name" value="RCK_N"/>
    <property type="match status" value="1"/>
</dbReference>
<dbReference type="Pfam" id="PF02080">
    <property type="entry name" value="TrkA_C"/>
    <property type="match status" value="1"/>
</dbReference>
<dbReference type="InterPro" id="IPR036721">
    <property type="entry name" value="RCK_C_sf"/>
</dbReference>
<dbReference type="Gene3D" id="3.40.50.720">
    <property type="entry name" value="NAD(P)-binding Rossmann-like Domain"/>
    <property type="match status" value="1"/>
</dbReference>
<protein>
    <submittedName>
        <fullName evidence="5">Potassium uptake protein, TrkA family</fullName>
    </submittedName>
</protein>
<dbReference type="SUPFAM" id="SSF116726">
    <property type="entry name" value="TrkA C-terminal domain-like"/>
    <property type="match status" value="1"/>
</dbReference>
<keyword evidence="6" id="KW-1185">Reference proteome</keyword>
<dbReference type="GO" id="GO:0005886">
    <property type="term" value="C:plasma membrane"/>
    <property type="evidence" value="ECO:0007669"/>
    <property type="project" value="UniProtKB-SubCell"/>
</dbReference>
<dbReference type="InterPro" id="IPR013099">
    <property type="entry name" value="K_chnl_dom"/>
</dbReference>
<dbReference type="InterPro" id="IPR003148">
    <property type="entry name" value="RCK_N"/>
</dbReference>
<evidence type="ECO:0000313" key="6">
    <source>
        <dbReference type="Proteomes" id="UP000245125"/>
    </source>
</evidence>
<accession>A0A2U3QK78</accession>
<keyword evidence="2" id="KW-0812">Transmembrane</keyword>
<dbReference type="Pfam" id="PF02254">
    <property type="entry name" value="TrkA_N"/>
    <property type="match status" value="1"/>
</dbReference>
<dbReference type="EMBL" id="OUUY01000119">
    <property type="protein sequence ID" value="SPQ01740.1"/>
    <property type="molecule type" value="Genomic_DNA"/>
</dbReference>
<dbReference type="AlphaFoldDB" id="A0A2U3QK78"/>
<evidence type="ECO:0000259" key="3">
    <source>
        <dbReference type="PROSITE" id="PS51201"/>
    </source>
</evidence>
<feature type="domain" description="RCK C-terminal" evidence="4">
    <location>
        <begin position="249"/>
        <end position="338"/>
    </location>
</feature>
<name>A0A2U3QK78_9BACT</name>
<dbReference type="Gene3D" id="1.10.287.70">
    <property type="match status" value="1"/>
</dbReference>
<sequence>MTGVLFQVETFRNKIMLSAALILLLISAGTVGYVFIEGWDFLDSLYMTITTLTTVGFGEVHPLSRIGRVFTIALIVGGVGTVFYALGTIAKFMLEGEFEEIFGRKRLEKKIKELREHFIVCGYGRMGKIICRELKEKNISFVVIEKKPEALIGGQDVLLVEGDATRDEILKEVQIGRARGLISVLPTDAENLYVVLSARGLNPRLMIVARAGEEGSEQKLVRAGADRVVSPYYIGGLRIAHTVLKPAVVDFIEFATKSGNIDLQMEEITIQDNSGLVGLTLDECGIGRELGIIVVAIKQGSGEMRFNPTYRTAIRTGDTLIALGEISKLKILEDMALAKVK</sequence>
<comment type="subcellular location">
    <subcellularLocation>
        <location evidence="1">Cell membrane</location>
        <topology evidence="1">Multi-pass membrane protein</topology>
    </subcellularLocation>
</comment>
<dbReference type="Gene3D" id="3.30.70.1450">
    <property type="entry name" value="Regulator of K+ conductance, C-terminal domain"/>
    <property type="match status" value="1"/>
</dbReference>
<reference evidence="6" key="1">
    <citation type="submission" date="2018-03" db="EMBL/GenBank/DDBJ databases">
        <authorList>
            <person name="Zecchin S."/>
        </authorList>
    </citation>
    <scope>NUCLEOTIDE SEQUENCE [LARGE SCALE GENOMIC DNA]</scope>
</reference>
<gene>
    <name evidence="5" type="ORF">NBG4_70003</name>
</gene>
<dbReference type="GO" id="GO:0006813">
    <property type="term" value="P:potassium ion transport"/>
    <property type="evidence" value="ECO:0007669"/>
    <property type="project" value="InterPro"/>
</dbReference>
<keyword evidence="2" id="KW-0472">Membrane</keyword>
<dbReference type="GO" id="GO:0008324">
    <property type="term" value="F:monoatomic cation transmembrane transporter activity"/>
    <property type="evidence" value="ECO:0007669"/>
    <property type="project" value="InterPro"/>
</dbReference>
<evidence type="ECO:0000256" key="1">
    <source>
        <dbReference type="ARBA" id="ARBA00004651"/>
    </source>
</evidence>
<keyword evidence="2" id="KW-1133">Transmembrane helix</keyword>
<dbReference type="InterPro" id="IPR006037">
    <property type="entry name" value="RCK_C"/>
</dbReference>
<dbReference type="PANTHER" id="PTHR43833:SF9">
    <property type="entry name" value="POTASSIUM CHANNEL PROTEIN YUGO-RELATED"/>
    <property type="match status" value="1"/>
</dbReference>
<organism evidence="5 6">
    <name type="scientific">Candidatus Sulfobium mesophilum</name>
    <dbReference type="NCBI Taxonomy" id="2016548"/>
    <lineage>
        <taxon>Bacteria</taxon>
        <taxon>Pseudomonadati</taxon>
        <taxon>Nitrospirota</taxon>
        <taxon>Nitrospiria</taxon>
        <taxon>Nitrospirales</taxon>
        <taxon>Nitrospiraceae</taxon>
        <taxon>Candidatus Sulfobium</taxon>
    </lineage>
</organism>
<dbReference type="SUPFAM" id="SSF81324">
    <property type="entry name" value="Voltage-gated potassium channels"/>
    <property type="match status" value="1"/>
</dbReference>
<dbReference type="SUPFAM" id="SSF51735">
    <property type="entry name" value="NAD(P)-binding Rossmann-fold domains"/>
    <property type="match status" value="1"/>
</dbReference>
<dbReference type="OrthoDB" id="9781411at2"/>
<dbReference type="InterPro" id="IPR050721">
    <property type="entry name" value="Trk_Ktr_HKT_K-transport"/>
</dbReference>
<dbReference type="PROSITE" id="PS51202">
    <property type="entry name" value="RCK_C"/>
    <property type="match status" value="1"/>
</dbReference>
<feature type="transmembrane region" description="Helical" evidence="2">
    <location>
        <begin position="15"/>
        <end position="36"/>
    </location>
</feature>
<dbReference type="Proteomes" id="UP000245125">
    <property type="component" value="Unassembled WGS sequence"/>
</dbReference>
<dbReference type="PANTHER" id="PTHR43833">
    <property type="entry name" value="POTASSIUM CHANNEL PROTEIN 2-RELATED-RELATED"/>
    <property type="match status" value="1"/>
</dbReference>
<feature type="domain" description="RCK N-terminal" evidence="3">
    <location>
        <begin position="115"/>
        <end position="229"/>
    </location>
</feature>
<dbReference type="InterPro" id="IPR036291">
    <property type="entry name" value="NAD(P)-bd_dom_sf"/>
</dbReference>
<dbReference type="Pfam" id="PF07885">
    <property type="entry name" value="Ion_trans_2"/>
    <property type="match status" value="1"/>
</dbReference>
<feature type="transmembrane region" description="Helical" evidence="2">
    <location>
        <begin position="66"/>
        <end position="86"/>
    </location>
</feature>
<proteinExistence type="predicted"/>
<evidence type="ECO:0000256" key="2">
    <source>
        <dbReference type="SAM" id="Phobius"/>
    </source>
</evidence>
<evidence type="ECO:0000313" key="5">
    <source>
        <dbReference type="EMBL" id="SPQ01740.1"/>
    </source>
</evidence>
<evidence type="ECO:0000259" key="4">
    <source>
        <dbReference type="PROSITE" id="PS51202"/>
    </source>
</evidence>